<evidence type="ECO:0000313" key="5">
    <source>
        <dbReference type="Proteomes" id="UP000011087"/>
    </source>
</evidence>
<protein>
    <recommendedName>
        <fullName evidence="6">DUF4203 domain-containing protein</fullName>
    </recommendedName>
</protein>
<reference evidence="3 5" key="1">
    <citation type="journal article" date="2012" name="Nature">
        <title>Algal genomes reveal evolutionary mosaicism and the fate of nucleomorphs.</title>
        <authorList>
            <consortium name="DOE Joint Genome Institute"/>
            <person name="Curtis B.A."/>
            <person name="Tanifuji G."/>
            <person name="Burki F."/>
            <person name="Gruber A."/>
            <person name="Irimia M."/>
            <person name="Maruyama S."/>
            <person name="Arias M.C."/>
            <person name="Ball S.G."/>
            <person name="Gile G.H."/>
            <person name="Hirakawa Y."/>
            <person name="Hopkins J.F."/>
            <person name="Kuo A."/>
            <person name="Rensing S.A."/>
            <person name="Schmutz J."/>
            <person name="Symeonidi A."/>
            <person name="Elias M."/>
            <person name="Eveleigh R.J."/>
            <person name="Herman E.K."/>
            <person name="Klute M.J."/>
            <person name="Nakayama T."/>
            <person name="Obornik M."/>
            <person name="Reyes-Prieto A."/>
            <person name="Armbrust E.V."/>
            <person name="Aves S.J."/>
            <person name="Beiko R.G."/>
            <person name="Coutinho P."/>
            <person name="Dacks J.B."/>
            <person name="Durnford D.G."/>
            <person name="Fast N.M."/>
            <person name="Green B.R."/>
            <person name="Grisdale C.J."/>
            <person name="Hempel F."/>
            <person name="Henrissat B."/>
            <person name="Hoppner M.P."/>
            <person name="Ishida K."/>
            <person name="Kim E."/>
            <person name="Koreny L."/>
            <person name="Kroth P.G."/>
            <person name="Liu Y."/>
            <person name="Malik S.B."/>
            <person name="Maier U.G."/>
            <person name="McRose D."/>
            <person name="Mock T."/>
            <person name="Neilson J.A."/>
            <person name="Onodera N.T."/>
            <person name="Poole A.M."/>
            <person name="Pritham E.J."/>
            <person name="Richards T.A."/>
            <person name="Rocap G."/>
            <person name="Roy S.W."/>
            <person name="Sarai C."/>
            <person name="Schaack S."/>
            <person name="Shirato S."/>
            <person name="Slamovits C.H."/>
            <person name="Spencer D.F."/>
            <person name="Suzuki S."/>
            <person name="Worden A.Z."/>
            <person name="Zauner S."/>
            <person name="Barry K."/>
            <person name="Bell C."/>
            <person name="Bharti A.K."/>
            <person name="Crow J.A."/>
            <person name="Grimwood J."/>
            <person name="Kramer R."/>
            <person name="Lindquist E."/>
            <person name="Lucas S."/>
            <person name="Salamov A."/>
            <person name="McFadden G.I."/>
            <person name="Lane C.E."/>
            <person name="Keeling P.J."/>
            <person name="Gray M.W."/>
            <person name="Grigoriev I.V."/>
            <person name="Archibald J.M."/>
        </authorList>
    </citation>
    <scope>NUCLEOTIDE SEQUENCE</scope>
    <source>
        <strain evidence="3 5">CCMP2712</strain>
    </source>
</reference>
<evidence type="ECO:0000256" key="1">
    <source>
        <dbReference type="SAM" id="Phobius"/>
    </source>
</evidence>
<evidence type="ECO:0008006" key="6">
    <source>
        <dbReference type="Google" id="ProtNLM"/>
    </source>
</evidence>
<feature type="chain" id="PRO_5008770887" description="DUF4203 domain-containing protein" evidence="2">
    <location>
        <begin position="21"/>
        <end position="337"/>
    </location>
</feature>
<feature type="transmembrane region" description="Helical" evidence="1">
    <location>
        <begin position="223"/>
        <end position="242"/>
    </location>
</feature>
<keyword evidence="1" id="KW-0472">Membrane</keyword>
<keyword evidence="5" id="KW-1185">Reference proteome</keyword>
<keyword evidence="1" id="KW-1133">Transmembrane helix</keyword>
<reference evidence="4" key="3">
    <citation type="submission" date="2015-06" db="UniProtKB">
        <authorList>
            <consortium name="EnsemblProtists"/>
        </authorList>
    </citation>
    <scope>IDENTIFICATION</scope>
</reference>
<dbReference type="PaxDb" id="55529-EKX42987"/>
<dbReference type="GeneID" id="17299638"/>
<accession>L1J3T6</accession>
<dbReference type="EMBL" id="JH993013">
    <property type="protein sequence ID" value="EKX42987.1"/>
    <property type="molecule type" value="Genomic_DNA"/>
</dbReference>
<feature type="transmembrane region" description="Helical" evidence="1">
    <location>
        <begin position="249"/>
        <end position="269"/>
    </location>
</feature>
<dbReference type="AlphaFoldDB" id="L1J3T6"/>
<proteinExistence type="predicted"/>
<organism evidence="3">
    <name type="scientific">Guillardia theta (strain CCMP2712)</name>
    <name type="common">Cryptophyte</name>
    <dbReference type="NCBI Taxonomy" id="905079"/>
    <lineage>
        <taxon>Eukaryota</taxon>
        <taxon>Cryptophyceae</taxon>
        <taxon>Pyrenomonadales</taxon>
        <taxon>Geminigeraceae</taxon>
        <taxon>Guillardia</taxon>
    </lineage>
</organism>
<gene>
    <name evidence="3" type="ORF">GUITHDRAFT_163987</name>
</gene>
<dbReference type="HOGENOM" id="CLU_825001_0_0_1"/>
<keyword evidence="1" id="KW-0812">Transmembrane</keyword>
<evidence type="ECO:0000256" key="2">
    <source>
        <dbReference type="SAM" id="SignalP"/>
    </source>
</evidence>
<dbReference type="RefSeq" id="XP_005829967.1">
    <property type="nucleotide sequence ID" value="XM_005829910.1"/>
</dbReference>
<evidence type="ECO:0000313" key="4">
    <source>
        <dbReference type="EnsemblProtists" id="EKX42987"/>
    </source>
</evidence>
<reference evidence="5" key="2">
    <citation type="submission" date="2012-11" db="EMBL/GenBank/DDBJ databases">
        <authorList>
            <person name="Kuo A."/>
            <person name="Curtis B.A."/>
            <person name="Tanifuji G."/>
            <person name="Burki F."/>
            <person name="Gruber A."/>
            <person name="Irimia M."/>
            <person name="Maruyama S."/>
            <person name="Arias M.C."/>
            <person name="Ball S.G."/>
            <person name="Gile G.H."/>
            <person name="Hirakawa Y."/>
            <person name="Hopkins J.F."/>
            <person name="Rensing S.A."/>
            <person name="Schmutz J."/>
            <person name="Symeonidi A."/>
            <person name="Elias M."/>
            <person name="Eveleigh R.J."/>
            <person name="Herman E.K."/>
            <person name="Klute M.J."/>
            <person name="Nakayama T."/>
            <person name="Obornik M."/>
            <person name="Reyes-Prieto A."/>
            <person name="Armbrust E.V."/>
            <person name="Aves S.J."/>
            <person name="Beiko R.G."/>
            <person name="Coutinho P."/>
            <person name="Dacks J.B."/>
            <person name="Durnford D.G."/>
            <person name="Fast N.M."/>
            <person name="Green B.R."/>
            <person name="Grisdale C."/>
            <person name="Hempe F."/>
            <person name="Henrissat B."/>
            <person name="Hoppner M.P."/>
            <person name="Ishida K.-I."/>
            <person name="Kim E."/>
            <person name="Koreny L."/>
            <person name="Kroth P.G."/>
            <person name="Liu Y."/>
            <person name="Malik S.-B."/>
            <person name="Maier U.G."/>
            <person name="McRose D."/>
            <person name="Mock T."/>
            <person name="Neilson J.A."/>
            <person name="Onodera N.T."/>
            <person name="Poole A.M."/>
            <person name="Pritham E.J."/>
            <person name="Richards T.A."/>
            <person name="Rocap G."/>
            <person name="Roy S.W."/>
            <person name="Sarai C."/>
            <person name="Schaack S."/>
            <person name="Shirato S."/>
            <person name="Slamovits C.H."/>
            <person name="Spencer D.F."/>
            <person name="Suzuki S."/>
            <person name="Worden A.Z."/>
            <person name="Zauner S."/>
            <person name="Barry K."/>
            <person name="Bell C."/>
            <person name="Bharti A.K."/>
            <person name="Crow J.A."/>
            <person name="Grimwood J."/>
            <person name="Kramer R."/>
            <person name="Lindquist E."/>
            <person name="Lucas S."/>
            <person name="Salamov A."/>
            <person name="McFadden G.I."/>
            <person name="Lane C.E."/>
            <person name="Keeling P.J."/>
            <person name="Gray M.W."/>
            <person name="Grigoriev I.V."/>
            <person name="Archibald J.M."/>
        </authorList>
    </citation>
    <scope>NUCLEOTIDE SEQUENCE</scope>
    <source>
        <strain evidence="5">CCMP2712</strain>
    </source>
</reference>
<evidence type="ECO:0000313" key="3">
    <source>
        <dbReference type="EMBL" id="EKX42987.1"/>
    </source>
</evidence>
<dbReference type="EnsemblProtists" id="EKX42987">
    <property type="protein sequence ID" value="EKX42987"/>
    <property type="gene ID" value="GUITHDRAFT_163987"/>
</dbReference>
<dbReference type="Proteomes" id="UP000011087">
    <property type="component" value="Unassembled WGS sequence"/>
</dbReference>
<feature type="transmembrane region" description="Helical" evidence="1">
    <location>
        <begin position="196"/>
        <end position="217"/>
    </location>
</feature>
<feature type="signal peptide" evidence="2">
    <location>
        <begin position="1"/>
        <end position="20"/>
    </location>
</feature>
<keyword evidence="2" id="KW-0732">Signal</keyword>
<dbReference type="KEGG" id="gtt:GUITHDRAFT_163987"/>
<feature type="transmembrane region" description="Helical" evidence="1">
    <location>
        <begin position="169"/>
        <end position="189"/>
    </location>
</feature>
<name>L1J3T6_GUITC</name>
<feature type="transmembrane region" description="Helical" evidence="1">
    <location>
        <begin position="128"/>
        <end position="149"/>
    </location>
</feature>
<sequence>MKETLPIYLIALALLTASASIAPYEAYERKLRTDICDDLVDKLPCEDATGPWTHVCKAAVSVSCNTLAYAIVMSRQLPEHVAAFALRGIGSNEDGEKWGIRQQTIVRPLGLSLGLALLTLGRSLYNPLLFYLPAVLVGYAAIQPVVPYLENELGYPDSSVRALLTYDGSRISSTLTAIVASALFVLLAYLQRHVVVWLFGLLLGLLSFIAIFVGTPYLNDLPIQVLIGVGIACALIGSSIMLSFEKTYLWKVLACALVGSVLFTDAIGLSQISSFLQWMMCSVLVISSCWRQGKTQLGPSWSRRARTLEEKSDKSSVSRRRSTGSDCEVVSIILSSD</sequence>